<accession>A0A0X8X6B4</accession>
<evidence type="ECO:0000313" key="1">
    <source>
        <dbReference type="EMBL" id="BAU55892.1"/>
    </source>
</evidence>
<reference evidence="1 2" key="1">
    <citation type="submission" date="2015-12" db="EMBL/GenBank/DDBJ databases">
        <title>Genome sequence of Mucilaginibacter gotjawali.</title>
        <authorList>
            <person name="Lee J.S."/>
            <person name="Lee K.C."/>
            <person name="Kim K.K."/>
            <person name="Lee B.W."/>
        </authorList>
    </citation>
    <scope>NUCLEOTIDE SEQUENCE [LARGE SCALE GENOMIC DNA]</scope>
    <source>
        <strain evidence="1 2">SA3-7</strain>
    </source>
</reference>
<sequence length="55" mass="6298">MDKNESIRNAKDFGEILDIEYGKIGSQFRDEFEENAQDFIISELLKDASREASIA</sequence>
<dbReference type="AlphaFoldDB" id="A0A0X8X6B4"/>
<dbReference type="OrthoDB" id="337567at2"/>
<proteinExistence type="predicted"/>
<keyword evidence="2" id="KW-1185">Reference proteome</keyword>
<name>A0A0X8X6B4_9SPHI</name>
<dbReference type="Proteomes" id="UP000218263">
    <property type="component" value="Chromosome"/>
</dbReference>
<gene>
    <name evidence="1" type="ORF">MgSA37_04084</name>
</gene>
<evidence type="ECO:0000313" key="2">
    <source>
        <dbReference type="Proteomes" id="UP000218263"/>
    </source>
</evidence>
<dbReference type="KEGG" id="mgot:MgSA37_04084"/>
<protein>
    <submittedName>
        <fullName evidence="1">Uncharacterized protein</fullName>
    </submittedName>
</protein>
<organism evidence="1 2">
    <name type="scientific">Mucilaginibacter gotjawali</name>
    <dbReference type="NCBI Taxonomy" id="1550579"/>
    <lineage>
        <taxon>Bacteria</taxon>
        <taxon>Pseudomonadati</taxon>
        <taxon>Bacteroidota</taxon>
        <taxon>Sphingobacteriia</taxon>
        <taxon>Sphingobacteriales</taxon>
        <taxon>Sphingobacteriaceae</taxon>
        <taxon>Mucilaginibacter</taxon>
    </lineage>
</organism>
<dbReference type="RefSeq" id="WP_157750650.1">
    <property type="nucleotide sequence ID" value="NZ_AP017313.1"/>
</dbReference>
<dbReference type="EMBL" id="AP017313">
    <property type="protein sequence ID" value="BAU55892.1"/>
    <property type="molecule type" value="Genomic_DNA"/>
</dbReference>